<organism evidence="2 3">
    <name type="scientific">Bacillus thuringiensis serovar andalousiensis</name>
    <dbReference type="NCBI Taxonomy" id="257985"/>
    <lineage>
        <taxon>Bacteria</taxon>
        <taxon>Bacillati</taxon>
        <taxon>Bacillota</taxon>
        <taxon>Bacilli</taxon>
        <taxon>Bacillales</taxon>
        <taxon>Bacillaceae</taxon>
        <taxon>Bacillus</taxon>
        <taxon>Bacillus cereus group</taxon>
    </lineage>
</organism>
<evidence type="ECO:0000256" key="1">
    <source>
        <dbReference type="SAM" id="MobiDB-lite"/>
    </source>
</evidence>
<protein>
    <submittedName>
        <fullName evidence="2">Uncharacterized protein</fullName>
    </submittedName>
</protein>
<name>A0A6H0TH81_BACTU</name>
<dbReference type="RefSeq" id="WP_172553676.1">
    <property type="nucleotide sequence ID" value="NZ_CP035727.2"/>
</dbReference>
<dbReference type="AlphaFoldDB" id="A0A6H0TH81"/>
<feature type="compositionally biased region" description="Basic and acidic residues" evidence="1">
    <location>
        <begin position="1"/>
        <end position="12"/>
    </location>
</feature>
<accession>A0A6H0TH81</accession>
<dbReference type="Proteomes" id="UP000501374">
    <property type="component" value="Chromosome"/>
</dbReference>
<evidence type="ECO:0000313" key="2">
    <source>
        <dbReference type="EMBL" id="QIW19044.1"/>
    </source>
</evidence>
<dbReference type="EMBL" id="CP035727">
    <property type="protein sequence ID" value="QIW19044.1"/>
    <property type="molecule type" value="Genomic_DNA"/>
</dbReference>
<feature type="region of interest" description="Disordered" evidence="1">
    <location>
        <begin position="1"/>
        <end position="20"/>
    </location>
</feature>
<sequence>MTDQEGEKDMKAGVKPIQPMNIEFDTQAQVQKFINWASGQGEKTKTTENVRNKFAAYIQKKNRG</sequence>
<gene>
    <name evidence="2" type="ORF">EVG22_11410</name>
</gene>
<proteinExistence type="predicted"/>
<reference evidence="3" key="1">
    <citation type="submission" date="2019-02" db="EMBL/GenBank/DDBJ databases">
        <title>Structural and Functional analysis of Lanthipeptide from Bacillus thuringiensis serovar andalousiensis B23193.</title>
        <authorList>
            <person name="Andreeva J.V."/>
            <person name="Grigoreva A."/>
        </authorList>
    </citation>
    <scope>NUCLEOTIDE SEQUENCE [LARGE SCALE GENOMIC DNA]</scope>
    <source>
        <strain evidence="3">B23193</strain>
    </source>
</reference>
<evidence type="ECO:0000313" key="3">
    <source>
        <dbReference type="Proteomes" id="UP000501374"/>
    </source>
</evidence>